<dbReference type="SUPFAM" id="SSF140804">
    <property type="entry name" value="YidB-like"/>
    <property type="match status" value="1"/>
</dbReference>
<keyword evidence="3" id="KW-1185">Reference proteome</keyword>
<feature type="compositionally biased region" description="Basic and acidic residues" evidence="1">
    <location>
        <begin position="51"/>
        <end position="60"/>
    </location>
</feature>
<feature type="region of interest" description="Disordered" evidence="1">
    <location>
        <begin position="37"/>
        <end position="60"/>
    </location>
</feature>
<proteinExistence type="predicted"/>
<protein>
    <submittedName>
        <fullName evidence="2">DUF937 domain-containing protein</fullName>
    </submittedName>
</protein>
<evidence type="ECO:0000313" key="2">
    <source>
        <dbReference type="EMBL" id="MBO1077767.1"/>
    </source>
</evidence>
<evidence type="ECO:0000256" key="1">
    <source>
        <dbReference type="SAM" id="MobiDB-lite"/>
    </source>
</evidence>
<accession>A0ABS3KJX6</accession>
<dbReference type="Proteomes" id="UP001518989">
    <property type="component" value="Unassembled WGS sequence"/>
</dbReference>
<dbReference type="InterPro" id="IPR045372">
    <property type="entry name" value="YidB"/>
</dbReference>
<gene>
    <name evidence="2" type="ORF">IAI61_01900</name>
</gene>
<evidence type="ECO:0000313" key="3">
    <source>
        <dbReference type="Proteomes" id="UP001518989"/>
    </source>
</evidence>
<dbReference type="InterPro" id="IPR027405">
    <property type="entry name" value="YidB-like"/>
</dbReference>
<name>A0ABS3KJX6_9PROT</name>
<organism evidence="2 3">
    <name type="scientific">Roseomonas haemaphysalidis</name>
    <dbReference type="NCBI Taxonomy" id="2768162"/>
    <lineage>
        <taxon>Bacteria</taxon>
        <taxon>Pseudomonadati</taxon>
        <taxon>Pseudomonadota</taxon>
        <taxon>Alphaproteobacteria</taxon>
        <taxon>Acetobacterales</taxon>
        <taxon>Roseomonadaceae</taxon>
        <taxon>Roseomonas</taxon>
    </lineage>
</organism>
<comment type="caution">
    <text evidence="2">The sequence shown here is derived from an EMBL/GenBank/DDBJ whole genome shotgun (WGS) entry which is preliminary data.</text>
</comment>
<dbReference type="Pfam" id="PF20159">
    <property type="entry name" value="YidB"/>
    <property type="match status" value="1"/>
</dbReference>
<reference evidence="2 3" key="1">
    <citation type="submission" date="2020-09" db="EMBL/GenBank/DDBJ databases">
        <title>Roseomonas.</title>
        <authorList>
            <person name="Zhu W."/>
        </authorList>
    </citation>
    <scope>NUCLEOTIDE SEQUENCE [LARGE SCALE GENOMIC DNA]</scope>
    <source>
        <strain evidence="2 3">573</strain>
    </source>
</reference>
<dbReference type="Gene3D" id="1.10.10.690">
    <property type="entry name" value="YidB-like"/>
    <property type="match status" value="1"/>
</dbReference>
<dbReference type="RefSeq" id="WP_207443987.1">
    <property type="nucleotide sequence ID" value="NZ_CP061179.1"/>
</dbReference>
<dbReference type="EMBL" id="JACTNG010000001">
    <property type="protein sequence ID" value="MBO1077767.1"/>
    <property type="molecule type" value="Genomic_DNA"/>
</dbReference>
<sequence length="152" mass="16085">MNRGVPSLTALLGVLAVAGYQNRDKLTELLGGFTSGAAATPGTGSFPATQGREREPGEVHKDGSIAAVLTDGLRNLVERFREAGHGETADSWVAQGPNRDVAPQHIEGAIGSDMLDTLSKQIGLSREEIISRLIKELPNAIDKYTPEGRIPA</sequence>